<organism evidence="2">
    <name type="scientific">marine sediment metagenome</name>
    <dbReference type="NCBI Taxonomy" id="412755"/>
    <lineage>
        <taxon>unclassified sequences</taxon>
        <taxon>metagenomes</taxon>
        <taxon>ecological metagenomes</taxon>
    </lineage>
</organism>
<feature type="non-terminal residue" evidence="2">
    <location>
        <position position="114"/>
    </location>
</feature>
<sequence>MAKRKRRTRAEMQVARDAEKTNKKVKEKLENGELSDKQLLISALPKEVKKEYVYIDKEVPVIKEVRIINENQGTEKSVTEIIREEVGKVRCWEYKMIPINQFSVKDLHKLGKAG</sequence>
<evidence type="ECO:0000256" key="1">
    <source>
        <dbReference type="SAM" id="MobiDB-lite"/>
    </source>
</evidence>
<dbReference type="AlphaFoldDB" id="A0A0F9GHW3"/>
<feature type="region of interest" description="Disordered" evidence="1">
    <location>
        <begin position="1"/>
        <end position="28"/>
    </location>
</feature>
<accession>A0A0F9GHW3</accession>
<comment type="caution">
    <text evidence="2">The sequence shown here is derived from an EMBL/GenBank/DDBJ whole genome shotgun (WGS) entry which is preliminary data.</text>
</comment>
<name>A0A0F9GHW3_9ZZZZ</name>
<dbReference type="EMBL" id="LAZR01017946">
    <property type="protein sequence ID" value="KKL98343.1"/>
    <property type="molecule type" value="Genomic_DNA"/>
</dbReference>
<feature type="compositionally biased region" description="Basic and acidic residues" evidence="1">
    <location>
        <begin position="14"/>
        <end position="28"/>
    </location>
</feature>
<evidence type="ECO:0000313" key="2">
    <source>
        <dbReference type="EMBL" id="KKL98343.1"/>
    </source>
</evidence>
<gene>
    <name evidence="2" type="ORF">LCGC14_1825310</name>
</gene>
<protein>
    <submittedName>
        <fullName evidence="2">Uncharacterized protein</fullName>
    </submittedName>
</protein>
<reference evidence="2" key="1">
    <citation type="journal article" date="2015" name="Nature">
        <title>Complex archaea that bridge the gap between prokaryotes and eukaryotes.</title>
        <authorList>
            <person name="Spang A."/>
            <person name="Saw J.H."/>
            <person name="Jorgensen S.L."/>
            <person name="Zaremba-Niedzwiedzka K."/>
            <person name="Martijn J."/>
            <person name="Lind A.E."/>
            <person name="van Eijk R."/>
            <person name="Schleper C."/>
            <person name="Guy L."/>
            <person name="Ettema T.J."/>
        </authorList>
    </citation>
    <scope>NUCLEOTIDE SEQUENCE</scope>
</reference>
<proteinExistence type="predicted"/>